<name>A0A836CKD8_9STRA</name>
<gene>
    <name evidence="1" type="ORF">JKP88DRAFT_300574</name>
</gene>
<evidence type="ECO:0000313" key="1">
    <source>
        <dbReference type="EMBL" id="KAG5189835.1"/>
    </source>
</evidence>
<comment type="caution">
    <text evidence="1">The sequence shown here is derived from an EMBL/GenBank/DDBJ whole genome shotgun (WGS) entry which is preliminary data.</text>
</comment>
<organism evidence="1 2">
    <name type="scientific">Tribonema minus</name>
    <dbReference type="NCBI Taxonomy" id="303371"/>
    <lineage>
        <taxon>Eukaryota</taxon>
        <taxon>Sar</taxon>
        <taxon>Stramenopiles</taxon>
        <taxon>Ochrophyta</taxon>
        <taxon>PX clade</taxon>
        <taxon>Xanthophyceae</taxon>
        <taxon>Tribonematales</taxon>
        <taxon>Tribonemataceae</taxon>
        <taxon>Tribonema</taxon>
    </lineage>
</organism>
<reference evidence="1" key="1">
    <citation type="submission" date="2021-02" db="EMBL/GenBank/DDBJ databases">
        <title>First Annotated Genome of the Yellow-green Alga Tribonema minus.</title>
        <authorList>
            <person name="Mahan K.M."/>
        </authorList>
    </citation>
    <scope>NUCLEOTIDE SEQUENCE</scope>
    <source>
        <strain evidence="1">UTEX B ZZ1240</strain>
    </source>
</reference>
<dbReference type="AlphaFoldDB" id="A0A836CKD8"/>
<keyword evidence="2" id="KW-1185">Reference proteome</keyword>
<sequence length="249" mass="26740">MQGAIAHNESAAISRIHLADDTVQLQMMELAQSCSADARAASEQEEVYSASCDRELEHVQLRLRLALLGAHLKRATSGTITLSRLSADDPLHKRCCSNALDSIKPGVFSRDAVHNGADGSSCVVGDAGLNVLDVYQLEHQPLQRRFQQAAQAAEALEVAHGLFCGVPLESLEHAIACGIGGNAAAAAALPLSQCSLGDLALQFRHSTQEADLALALNPALTAAAALEQEVQRQQIRERHRHHQQQQQQQ</sequence>
<protein>
    <submittedName>
        <fullName evidence="1">Uncharacterized protein</fullName>
    </submittedName>
</protein>
<proteinExistence type="predicted"/>
<evidence type="ECO:0000313" key="2">
    <source>
        <dbReference type="Proteomes" id="UP000664859"/>
    </source>
</evidence>
<dbReference type="EMBL" id="JAFCMP010000044">
    <property type="protein sequence ID" value="KAG5189835.1"/>
    <property type="molecule type" value="Genomic_DNA"/>
</dbReference>
<dbReference type="Proteomes" id="UP000664859">
    <property type="component" value="Unassembled WGS sequence"/>
</dbReference>
<accession>A0A836CKD8</accession>